<feature type="chain" id="PRO_5012180618" description="TIR domain-containing protein" evidence="4">
    <location>
        <begin position="21"/>
        <end position="885"/>
    </location>
</feature>
<proteinExistence type="predicted"/>
<dbReference type="SMART" id="SM00369">
    <property type="entry name" value="LRR_TYP"/>
    <property type="match status" value="4"/>
</dbReference>
<dbReference type="InterPro" id="IPR001611">
    <property type="entry name" value="Leu-rich_rpt"/>
</dbReference>
<dbReference type="PANTHER" id="PTHR24366:SF96">
    <property type="entry name" value="LEUCINE RICH REPEAT CONTAINING 53"/>
    <property type="match status" value="1"/>
</dbReference>
<keyword evidence="1" id="KW-0433">Leucine-rich repeat</keyword>
<keyword evidence="3" id="KW-1133">Transmembrane helix</keyword>
<organism evidence="5 6">
    <name type="scientific">Biomphalaria glabrata</name>
    <name type="common">Bloodfluke planorb</name>
    <name type="synonym">Freshwater snail</name>
    <dbReference type="NCBI Taxonomy" id="6526"/>
    <lineage>
        <taxon>Eukaryota</taxon>
        <taxon>Metazoa</taxon>
        <taxon>Spiralia</taxon>
        <taxon>Lophotrochozoa</taxon>
        <taxon>Mollusca</taxon>
        <taxon>Gastropoda</taxon>
        <taxon>Heterobranchia</taxon>
        <taxon>Euthyneura</taxon>
        <taxon>Panpulmonata</taxon>
        <taxon>Hygrophila</taxon>
        <taxon>Lymnaeoidea</taxon>
        <taxon>Planorbidae</taxon>
        <taxon>Biomphalaria</taxon>
    </lineage>
</organism>
<dbReference type="STRING" id="6526.A0A2C9JCK0"/>
<sequence>MWHQKVKMCLVVVLGCTVSALFVLPNVPTKTKKTMASISLDESNDSPCSSKYFPSQETVVNCSRRSLSLVDNSWFPLNTIVILLNNNELAAIENDTFRNLSKLRILDLSYNKIDRIEPKAFADLTRLERLYLEFNKLDISLLYQKLFCSLVSLLELRIIQGHSSDKDNIRKHLGNFKFRRNNFYCLFNLTILTLDTWEENLYFDKSFQNLTKLTHLGIRGDVESVSETSFENVNDVHFFTFSHANSMKSFDELALSKFNSLDSLSLDSVNIGLRNSLKILGPLANTNMTSISFKNVIQYKDDESYVFKTGEETLSGEMAKYLTTICVKHVALVDNSIYVFETNALNSTIWRECLQSLDLSGNGILGRQLALYSFHMFVNLNSCVLGIHDNDVIHYTPTDHGNFRVDIQEQLFQKGKAKFTFSDVEVPVNTTRDDRLSVYTPINNTNSANLTLFFPPSVRYLDLAGFLHFFALPDPISFGNGQHLKYLDLSESGVRNVHGPVIGLESVTTLLLSHNYFRDMSVKFFDSFPSVERLELADTSIDPLFMSDYSERMFQTLTNLTSLDMSQNSFNMLSKNTFAKNDKLTHLTLSANNFNSIPFDLKNTPNLIYLDMRKNTLLNIDKELRDLFDDMVIENGNLELLISDNLISCVCQSIEFLQWIQNSLIMFDDNGNITCVDEDLRVSSTAAFKDLEGFWRDCRGVYYFYISVSLLCVLIVGFLSFFIVTKHIIVIKSILLQRLTGLKLKSASDYENGVFICCQDDLVAFSRGFLQPFLRKSINTLVEAEVGLAGQERATDMLRAIQASWRVLLVFGDSFTCDPWFMISAKLAVHCTTPENPNRIMILTSRANTNRIPPQWINNVPEDNIMTVRQWGLDDALRHSLLSRL</sequence>
<name>A0A2C9JCK0_BIOGL</name>
<dbReference type="Gene3D" id="3.80.10.10">
    <property type="entry name" value="Ribonuclease Inhibitor"/>
    <property type="match status" value="1"/>
</dbReference>
<keyword evidence="3" id="KW-0472">Membrane</keyword>
<dbReference type="SMART" id="SM00365">
    <property type="entry name" value="LRR_SD22"/>
    <property type="match status" value="3"/>
</dbReference>
<keyword evidence="2" id="KW-0677">Repeat</keyword>
<dbReference type="Proteomes" id="UP000076420">
    <property type="component" value="Unassembled WGS sequence"/>
</dbReference>
<dbReference type="EnsemblMetazoa" id="BGLB000615-RB">
    <property type="protein sequence ID" value="BGLB000615-PB"/>
    <property type="gene ID" value="BGLB000615"/>
</dbReference>
<feature type="signal peptide" evidence="4">
    <location>
        <begin position="1"/>
        <end position="20"/>
    </location>
</feature>
<evidence type="ECO:0000256" key="2">
    <source>
        <dbReference type="ARBA" id="ARBA00022737"/>
    </source>
</evidence>
<dbReference type="InterPro" id="IPR003591">
    <property type="entry name" value="Leu-rich_rpt_typical-subtyp"/>
</dbReference>
<dbReference type="VEuPathDB" id="VectorBase:BGLB000615"/>
<dbReference type="Pfam" id="PF13855">
    <property type="entry name" value="LRR_8"/>
    <property type="match status" value="2"/>
</dbReference>
<dbReference type="InterPro" id="IPR026906">
    <property type="entry name" value="LRR_5"/>
</dbReference>
<evidence type="ECO:0000313" key="6">
    <source>
        <dbReference type="Proteomes" id="UP000076420"/>
    </source>
</evidence>
<accession>A0A2C9JCK0</accession>
<gene>
    <name evidence="5" type="primary">106079246</name>
</gene>
<dbReference type="SUPFAM" id="SSF52058">
    <property type="entry name" value="L domain-like"/>
    <property type="match status" value="1"/>
</dbReference>
<dbReference type="KEGG" id="bgt:106079246"/>
<reference evidence="5" key="1">
    <citation type="submission" date="2020-05" db="UniProtKB">
        <authorList>
            <consortium name="EnsemblMetazoa"/>
        </authorList>
    </citation>
    <scope>IDENTIFICATION</scope>
    <source>
        <strain evidence="5">BB02</strain>
    </source>
</reference>
<dbReference type="AlphaFoldDB" id="A0A2C9JCK0"/>
<evidence type="ECO:0000256" key="3">
    <source>
        <dbReference type="SAM" id="Phobius"/>
    </source>
</evidence>
<protein>
    <recommendedName>
        <fullName evidence="7">TIR domain-containing protein</fullName>
    </recommendedName>
</protein>
<keyword evidence="4" id="KW-0732">Signal</keyword>
<evidence type="ECO:0000313" key="5">
    <source>
        <dbReference type="EnsemblMetazoa" id="BGLB000615-PB"/>
    </source>
</evidence>
<dbReference type="PROSITE" id="PS51450">
    <property type="entry name" value="LRR"/>
    <property type="match status" value="1"/>
</dbReference>
<feature type="transmembrane region" description="Helical" evidence="3">
    <location>
        <begin position="702"/>
        <end position="724"/>
    </location>
</feature>
<dbReference type="VEuPathDB" id="VectorBase:BGLAX_051173"/>
<evidence type="ECO:0008006" key="7">
    <source>
        <dbReference type="Google" id="ProtNLM"/>
    </source>
</evidence>
<dbReference type="Gene3D" id="3.40.50.10140">
    <property type="entry name" value="Toll/interleukin-1 receptor homology (TIR) domain"/>
    <property type="match status" value="1"/>
</dbReference>
<dbReference type="PANTHER" id="PTHR24366">
    <property type="entry name" value="IG(IMMUNOGLOBULIN) AND LRR(LEUCINE RICH REPEAT) DOMAINS"/>
    <property type="match status" value="1"/>
</dbReference>
<dbReference type="Pfam" id="PF13306">
    <property type="entry name" value="LRR_5"/>
    <property type="match status" value="1"/>
</dbReference>
<dbReference type="InterPro" id="IPR032675">
    <property type="entry name" value="LRR_dom_sf"/>
</dbReference>
<evidence type="ECO:0000256" key="4">
    <source>
        <dbReference type="SAM" id="SignalP"/>
    </source>
</evidence>
<evidence type="ECO:0000256" key="1">
    <source>
        <dbReference type="ARBA" id="ARBA00022614"/>
    </source>
</evidence>
<dbReference type="InterPro" id="IPR035897">
    <property type="entry name" value="Toll_tir_struct_dom_sf"/>
</dbReference>
<dbReference type="SUPFAM" id="SSF52200">
    <property type="entry name" value="Toll/Interleukin receptor TIR domain"/>
    <property type="match status" value="1"/>
</dbReference>
<keyword evidence="3" id="KW-0812">Transmembrane</keyword>